<dbReference type="PROSITE" id="PS50914">
    <property type="entry name" value="BON"/>
    <property type="match status" value="1"/>
</dbReference>
<dbReference type="Proteomes" id="UP000317093">
    <property type="component" value="Chromosome"/>
</dbReference>
<organism evidence="3 4">
    <name type="scientific">Kolteria novifilia</name>
    <dbReference type="NCBI Taxonomy" id="2527975"/>
    <lineage>
        <taxon>Bacteria</taxon>
        <taxon>Pseudomonadati</taxon>
        <taxon>Planctomycetota</taxon>
        <taxon>Planctomycetia</taxon>
        <taxon>Kolteriales</taxon>
        <taxon>Kolteriaceae</taxon>
        <taxon>Kolteria</taxon>
    </lineage>
</organism>
<sequence precursor="true">MRNFGWVMAALLVPALTGSVFAGSEENQQLADELAQVIKSSGRLSGYDLDIATEGGVVTLTGQVANEAQRAALMGMARQHPGVVAVADRVRVSGRDQVVPVGYEDVVPGAMPVEVDAAAPVMEGVVTDGVVADPMPVQGFPGGVVPYSDAPVMPPYSWPAYTPYNNFASTAYQTQYPSGAWPFIGPPYPYPMIPSGWRSVTLKWKKGYWWLKFNSCGDWCH</sequence>
<evidence type="ECO:0000313" key="4">
    <source>
        <dbReference type="Proteomes" id="UP000317093"/>
    </source>
</evidence>
<feature type="signal peptide" evidence="1">
    <location>
        <begin position="1"/>
        <end position="22"/>
    </location>
</feature>
<evidence type="ECO:0000313" key="3">
    <source>
        <dbReference type="EMBL" id="QDU64490.1"/>
    </source>
</evidence>
<protein>
    <submittedName>
        <fullName evidence="3">BON domain protein</fullName>
    </submittedName>
</protein>
<reference evidence="3 4" key="1">
    <citation type="submission" date="2019-02" db="EMBL/GenBank/DDBJ databases">
        <title>Deep-cultivation of Planctomycetes and their phenomic and genomic characterization uncovers novel biology.</title>
        <authorList>
            <person name="Wiegand S."/>
            <person name="Jogler M."/>
            <person name="Boedeker C."/>
            <person name="Pinto D."/>
            <person name="Vollmers J."/>
            <person name="Rivas-Marin E."/>
            <person name="Kohn T."/>
            <person name="Peeters S.H."/>
            <person name="Heuer A."/>
            <person name="Rast P."/>
            <person name="Oberbeckmann S."/>
            <person name="Bunk B."/>
            <person name="Jeske O."/>
            <person name="Meyerdierks A."/>
            <person name="Storesund J.E."/>
            <person name="Kallscheuer N."/>
            <person name="Luecker S."/>
            <person name="Lage O.M."/>
            <person name="Pohl T."/>
            <person name="Merkel B.J."/>
            <person name="Hornburger P."/>
            <person name="Mueller R.-W."/>
            <person name="Bruemmer F."/>
            <person name="Labrenz M."/>
            <person name="Spormann A.M."/>
            <person name="Op den Camp H."/>
            <person name="Overmann J."/>
            <person name="Amann R."/>
            <person name="Jetten M.S.M."/>
            <person name="Mascher T."/>
            <person name="Medema M.H."/>
            <person name="Devos D.P."/>
            <person name="Kaster A.-K."/>
            <person name="Ovreas L."/>
            <person name="Rohde M."/>
            <person name="Galperin M.Y."/>
            <person name="Jogler C."/>
        </authorList>
    </citation>
    <scope>NUCLEOTIDE SEQUENCE [LARGE SCALE GENOMIC DNA]</scope>
    <source>
        <strain evidence="3 4">Pan216</strain>
    </source>
</reference>
<feature type="chain" id="PRO_5022120652" evidence="1">
    <location>
        <begin position="23"/>
        <end position="221"/>
    </location>
</feature>
<evidence type="ECO:0000259" key="2">
    <source>
        <dbReference type="PROSITE" id="PS50914"/>
    </source>
</evidence>
<dbReference type="Pfam" id="PF04972">
    <property type="entry name" value="BON"/>
    <property type="match status" value="1"/>
</dbReference>
<dbReference type="KEGG" id="knv:Pan216_53800"/>
<dbReference type="RefSeq" id="WP_145262744.1">
    <property type="nucleotide sequence ID" value="NZ_CP036279.1"/>
</dbReference>
<evidence type="ECO:0000256" key="1">
    <source>
        <dbReference type="SAM" id="SignalP"/>
    </source>
</evidence>
<accession>A0A518BBY1</accession>
<dbReference type="OrthoDB" id="282501at2"/>
<dbReference type="Gene3D" id="3.30.1340.30">
    <property type="match status" value="1"/>
</dbReference>
<feature type="domain" description="BON" evidence="2">
    <location>
        <begin position="26"/>
        <end position="94"/>
    </location>
</feature>
<dbReference type="AlphaFoldDB" id="A0A518BBY1"/>
<dbReference type="InterPro" id="IPR007055">
    <property type="entry name" value="BON_dom"/>
</dbReference>
<proteinExistence type="predicted"/>
<gene>
    <name evidence="3" type="ORF">Pan216_53800</name>
</gene>
<name>A0A518BBY1_9BACT</name>
<keyword evidence="1" id="KW-0732">Signal</keyword>
<dbReference type="EMBL" id="CP036279">
    <property type="protein sequence ID" value="QDU64490.1"/>
    <property type="molecule type" value="Genomic_DNA"/>
</dbReference>
<keyword evidence="4" id="KW-1185">Reference proteome</keyword>